<dbReference type="Proteomes" id="UP000230233">
    <property type="component" value="Unassembled WGS sequence"/>
</dbReference>
<dbReference type="SUPFAM" id="SSF54695">
    <property type="entry name" value="POZ domain"/>
    <property type="match status" value="1"/>
</dbReference>
<reference evidence="3" key="1">
    <citation type="submission" date="2017-10" db="EMBL/GenBank/DDBJ databases">
        <title>Rapid genome shrinkage in a self-fertile nematode reveals novel sperm competition proteins.</title>
        <authorList>
            <person name="Yin D."/>
            <person name="Schwarz E.M."/>
            <person name="Thomas C.G."/>
            <person name="Felde R.L."/>
            <person name="Korf I.F."/>
            <person name="Cutter A.D."/>
            <person name="Schartner C.M."/>
            <person name="Ralston E.J."/>
            <person name="Meyer B.J."/>
            <person name="Haag E.S."/>
        </authorList>
    </citation>
    <scope>NUCLEOTIDE SEQUENCE [LARGE SCALE GENOMIC DNA]</scope>
    <source>
        <strain evidence="3">JU1422</strain>
    </source>
</reference>
<dbReference type="SMART" id="SM00225">
    <property type="entry name" value="BTB"/>
    <property type="match status" value="1"/>
</dbReference>
<evidence type="ECO:0000259" key="1">
    <source>
        <dbReference type="PROSITE" id="PS50097"/>
    </source>
</evidence>
<protein>
    <recommendedName>
        <fullName evidence="1">BTB domain-containing protein</fullName>
    </recommendedName>
</protein>
<evidence type="ECO:0000313" key="3">
    <source>
        <dbReference type="Proteomes" id="UP000230233"/>
    </source>
</evidence>
<sequence length="141" mass="16037">MYLSSHSTYFKSLFSGNFAESEKSIIELKDIDPSDLQMFLDVIHGGSAVEDFTVSKILKLADFFDAKTAIQRCQEFLLTGSQTSVKDKFKMANKYKLQNLKKMSISKLKTSAEFRSIIPEDASDIDYDTWKELLSKSASFF</sequence>
<dbReference type="OrthoDB" id="5857890at2759"/>
<feature type="domain" description="BTB" evidence="1">
    <location>
        <begin position="1"/>
        <end position="46"/>
    </location>
</feature>
<dbReference type="InterPro" id="IPR052664">
    <property type="entry name" value="BTB-MATH_domain_protein"/>
</dbReference>
<dbReference type="PANTHER" id="PTHR22743:SF165">
    <property type="entry name" value="BTB AND MATH DOMAIN CONTAINING-RELATED"/>
    <property type="match status" value="1"/>
</dbReference>
<evidence type="ECO:0000313" key="2">
    <source>
        <dbReference type="EMBL" id="PIC14225.1"/>
    </source>
</evidence>
<dbReference type="Pfam" id="PF00651">
    <property type="entry name" value="BTB"/>
    <property type="match status" value="1"/>
</dbReference>
<dbReference type="AlphaFoldDB" id="A0A2G5SGI8"/>
<dbReference type="EMBL" id="PDUG01000008">
    <property type="protein sequence ID" value="PIC14225.1"/>
    <property type="molecule type" value="Genomic_DNA"/>
</dbReference>
<name>A0A2G5SGI8_9PELO</name>
<dbReference type="InterPro" id="IPR011333">
    <property type="entry name" value="SKP1/BTB/POZ_sf"/>
</dbReference>
<keyword evidence="3" id="KW-1185">Reference proteome</keyword>
<dbReference type="PROSITE" id="PS50097">
    <property type="entry name" value="BTB"/>
    <property type="match status" value="1"/>
</dbReference>
<gene>
    <name evidence="2" type="ORF">B9Z55_027206</name>
</gene>
<dbReference type="PANTHER" id="PTHR22743">
    <property type="entry name" value="MEPRIN/TRAF-LIKE MATH FAMILY-C.ELEGANS"/>
    <property type="match status" value="1"/>
</dbReference>
<dbReference type="InterPro" id="IPR000210">
    <property type="entry name" value="BTB/POZ_dom"/>
</dbReference>
<dbReference type="STRING" id="1611254.A0A2G5SGI8"/>
<dbReference type="Gene3D" id="3.30.710.10">
    <property type="entry name" value="Potassium Channel Kv1.1, Chain A"/>
    <property type="match status" value="1"/>
</dbReference>
<organism evidence="2 3">
    <name type="scientific">Caenorhabditis nigoni</name>
    <dbReference type="NCBI Taxonomy" id="1611254"/>
    <lineage>
        <taxon>Eukaryota</taxon>
        <taxon>Metazoa</taxon>
        <taxon>Ecdysozoa</taxon>
        <taxon>Nematoda</taxon>
        <taxon>Chromadorea</taxon>
        <taxon>Rhabditida</taxon>
        <taxon>Rhabditina</taxon>
        <taxon>Rhabditomorpha</taxon>
        <taxon>Rhabditoidea</taxon>
        <taxon>Rhabditidae</taxon>
        <taxon>Peloderinae</taxon>
        <taxon>Caenorhabditis</taxon>
    </lineage>
</organism>
<comment type="caution">
    <text evidence="2">The sequence shown here is derived from an EMBL/GenBank/DDBJ whole genome shotgun (WGS) entry which is preliminary data.</text>
</comment>
<proteinExistence type="predicted"/>
<accession>A0A2G5SGI8</accession>